<keyword evidence="3" id="KW-1185">Reference proteome</keyword>
<gene>
    <name evidence="2" type="ORF">GCM10010492_54740</name>
</gene>
<dbReference type="Pfam" id="PF01814">
    <property type="entry name" value="Hemerythrin"/>
    <property type="match status" value="1"/>
</dbReference>
<name>A0ABN0UEK3_9PSEU</name>
<dbReference type="PANTHER" id="PTHR35585:SF1">
    <property type="entry name" value="HHE DOMAIN PROTEIN (AFU_ORTHOLOGUE AFUA_4G00730)"/>
    <property type="match status" value="1"/>
</dbReference>
<sequence length="172" mass="18906">MIDADVVALLVDQHTRIRDLFTAVETGEGDERATAFARLVRLLALHEAAEEVVVHPAARGVEGGDAVVEDRLGEEQRAGELLARLGELGPDHPEFADGLAGLRQAVLEHANHEESYEFRYLRSHYDTTELADMAALVRAAERVAPHATPGEVDPALFDRVGEAVRESLLRRR</sequence>
<dbReference type="RefSeq" id="WP_343936786.1">
    <property type="nucleotide sequence ID" value="NZ_BAAABU010000016.1"/>
</dbReference>
<protein>
    <submittedName>
        <fullName evidence="2">Hemerythrin domain-containing protein</fullName>
    </submittedName>
</protein>
<accession>A0ABN0UEK3</accession>
<reference evidence="2 3" key="1">
    <citation type="journal article" date="2019" name="Int. J. Syst. Evol. Microbiol.">
        <title>The Global Catalogue of Microorganisms (GCM) 10K type strain sequencing project: providing services to taxonomists for standard genome sequencing and annotation.</title>
        <authorList>
            <consortium name="The Broad Institute Genomics Platform"/>
            <consortium name="The Broad Institute Genome Sequencing Center for Infectious Disease"/>
            <person name="Wu L."/>
            <person name="Ma J."/>
        </authorList>
    </citation>
    <scope>NUCLEOTIDE SEQUENCE [LARGE SCALE GENOMIC DNA]</scope>
    <source>
        <strain evidence="2 3">JCM 3380</strain>
    </source>
</reference>
<evidence type="ECO:0000259" key="1">
    <source>
        <dbReference type="Pfam" id="PF01814"/>
    </source>
</evidence>
<dbReference type="Gene3D" id="1.20.120.520">
    <property type="entry name" value="nmb1532 protein domain like"/>
    <property type="match status" value="1"/>
</dbReference>
<dbReference type="EMBL" id="BAAABU010000016">
    <property type="protein sequence ID" value="GAA0248043.1"/>
    <property type="molecule type" value="Genomic_DNA"/>
</dbReference>
<proteinExistence type="predicted"/>
<dbReference type="PANTHER" id="PTHR35585">
    <property type="entry name" value="HHE DOMAIN PROTEIN (AFU_ORTHOLOGUE AFUA_4G00730)"/>
    <property type="match status" value="1"/>
</dbReference>
<feature type="domain" description="Hemerythrin-like" evidence="1">
    <location>
        <begin position="6"/>
        <end position="119"/>
    </location>
</feature>
<evidence type="ECO:0000313" key="2">
    <source>
        <dbReference type="EMBL" id="GAA0248043.1"/>
    </source>
</evidence>
<organism evidence="2 3">
    <name type="scientific">Saccharothrix mutabilis subsp. mutabilis</name>
    <dbReference type="NCBI Taxonomy" id="66855"/>
    <lineage>
        <taxon>Bacteria</taxon>
        <taxon>Bacillati</taxon>
        <taxon>Actinomycetota</taxon>
        <taxon>Actinomycetes</taxon>
        <taxon>Pseudonocardiales</taxon>
        <taxon>Pseudonocardiaceae</taxon>
        <taxon>Saccharothrix</taxon>
    </lineage>
</organism>
<dbReference type="Proteomes" id="UP001500416">
    <property type="component" value="Unassembled WGS sequence"/>
</dbReference>
<evidence type="ECO:0000313" key="3">
    <source>
        <dbReference type="Proteomes" id="UP001500416"/>
    </source>
</evidence>
<comment type="caution">
    <text evidence="2">The sequence shown here is derived from an EMBL/GenBank/DDBJ whole genome shotgun (WGS) entry which is preliminary data.</text>
</comment>
<dbReference type="InterPro" id="IPR012312">
    <property type="entry name" value="Hemerythrin-like"/>
</dbReference>